<proteinExistence type="predicted"/>
<dbReference type="InterPro" id="IPR006680">
    <property type="entry name" value="Amidohydro-rel"/>
</dbReference>
<dbReference type="EMBL" id="AKGD01000002">
    <property type="protein sequence ID" value="EIT69687.1"/>
    <property type="molecule type" value="Genomic_DNA"/>
</dbReference>
<evidence type="ECO:0000256" key="1">
    <source>
        <dbReference type="SAM" id="SignalP"/>
    </source>
</evidence>
<evidence type="ECO:0000313" key="3">
    <source>
        <dbReference type="EMBL" id="EIT69687.1"/>
    </source>
</evidence>
<dbReference type="Pfam" id="PF01979">
    <property type="entry name" value="Amidohydro_1"/>
    <property type="match status" value="1"/>
</dbReference>
<evidence type="ECO:0000259" key="2">
    <source>
        <dbReference type="Pfam" id="PF01979"/>
    </source>
</evidence>
<dbReference type="RefSeq" id="WP_007186208.1">
    <property type="nucleotide sequence ID" value="NZ_AKGD01000002.1"/>
</dbReference>
<dbReference type="PANTHER" id="PTHR43135">
    <property type="entry name" value="ALPHA-D-RIBOSE 1-METHYLPHOSPHONATE 5-TRIPHOSPHATE DIPHOSPHATASE"/>
    <property type="match status" value="1"/>
</dbReference>
<feature type="signal peptide" evidence="1">
    <location>
        <begin position="1"/>
        <end position="30"/>
    </location>
</feature>
<dbReference type="Proteomes" id="UP000003704">
    <property type="component" value="Unassembled WGS sequence"/>
</dbReference>
<dbReference type="InterPro" id="IPR051781">
    <property type="entry name" value="Metallo-dep_Hydrolase"/>
</dbReference>
<dbReference type="Gene3D" id="1.20.58.520">
    <property type="entry name" value="Amidohydrolase"/>
    <property type="match status" value="1"/>
</dbReference>
<dbReference type="AlphaFoldDB" id="I7ZDC1"/>
<dbReference type="InterPro" id="IPR032466">
    <property type="entry name" value="Metal_Hydrolase"/>
</dbReference>
<reference evidence="3 4" key="1">
    <citation type="journal article" date="2012" name="J. Bacteriol.">
        <title>Genome Sequence of n-Alkane-Degrading Hydrocarboniphaga effusa Strain AP103T (ATCC BAA-332T).</title>
        <authorList>
            <person name="Chang H.K."/>
            <person name="Zylstra G.J."/>
            <person name="Chae J.C."/>
        </authorList>
    </citation>
    <scope>NUCLEOTIDE SEQUENCE [LARGE SCALE GENOMIC DNA]</scope>
    <source>
        <strain evidence="3 4">AP103</strain>
    </source>
</reference>
<name>I7ZDC1_9GAMM</name>
<keyword evidence="1" id="KW-0732">Signal</keyword>
<accession>I7ZDC1</accession>
<dbReference type="Gene3D" id="2.30.40.10">
    <property type="entry name" value="Urease, subunit C, domain 1"/>
    <property type="match status" value="1"/>
</dbReference>
<dbReference type="GO" id="GO:0016810">
    <property type="term" value="F:hydrolase activity, acting on carbon-nitrogen (but not peptide) bonds"/>
    <property type="evidence" value="ECO:0007669"/>
    <property type="project" value="InterPro"/>
</dbReference>
<protein>
    <recommendedName>
        <fullName evidence="2">Amidohydrolase-related domain-containing protein</fullName>
    </recommendedName>
</protein>
<dbReference type="OrthoDB" id="9782972at2"/>
<dbReference type="Gene3D" id="3.30.110.90">
    <property type="entry name" value="Amidohydrolase"/>
    <property type="match status" value="1"/>
</dbReference>
<feature type="domain" description="Amidohydrolase-related" evidence="2">
    <location>
        <begin position="325"/>
        <end position="648"/>
    </location>
</feature>
<organism evidence="3 4">
    <name type="scientific">Hydrocarboniphaga effusa AP103</name>
    <dbReference type="NCBI Taxonomy" id="1172194"/>
    <lineage>
        <taxon>Bacteria</taxon>
        <taxon>Pseudomonadati</taxon>
        <taxon>Pseudomonadota</taxon>
        <taxon>Gammaproteobacteria</taxon>
        <taxon>Nevskiales</taxon>
        <taxon>Nevskiaceae</taxon>
        <taxon>Hydrocarboniphaga</taxon>
    </lineage>
</organism>
<sequence length="701" mass="77504">MSCSGLRRLAVVVGLSCAGFFGFGSSAAWAAPEEFEVLFQGEVAGSMKVERKADRIAVDFRYRDNGRGPDYQETIRLDAAGHLLEYRIQGTSTYGAPTRESFARTGAQTRWTSMVDSGSAVTKEPAGYVPVEASPYMTALLVQQALTMPEGRMGVLPMGSLQVRRLKALPANGAIPALVMVEMTGLDLQPGYLWFTDGPLPRFFAMVSPGYVAILPRGSASLVQVLEAAQLEAEDAWAGELANTLPHHLPEPIVIRNARVFDSENARLLPDLHDVYVFRGRIAEIKLAGSDAREPGTEIDAQGRTLLPGLFDLHAHEDPNASALQLAAGVTTVRDMGNDNDMLDSLVRRIEVGDRIGARIVPAGFIEGRSEFSARGGFVVDSLQEAKNAADWYAQRGYKQLKLYNSVKSEWVEPLATYAHDQGLRVSGHIPAFMRAEEAVRAGYDELTHINQVLLNFLVQPGDDTRTLQRFYRIMENAHALDLNSEPVRHFIDLLKQRGISVDATLAVFEDMYQRQGQMHPSYAMVADHFPPAMQRTLRKSSFDVTPANVARYKASYDKMGEMVVALHRAGVPLVAGTDYIQGFTLHRELELYVRYGIPAAEALKIATYNGARYTNTLDRLGTITPGKLADLVLVDGDPTRDINAIRSPMLTMQQGVVFFPNEIYPRFGIQAFVGQPLMKIHEDRNSAESRPYAPMRHRHH</sequence>
<dbReference type="InterPro" id="IPR011059">
    <property type="entry name" value="Metal-dep_hydrolase_composite"/>
</dbReference>
<evidence type="ECO:0000313" key="4">
    <source>
        <dbReference type="Proteomes" id="UP000003704"/>
    </source>
</evidence>
<keyword evidence="4" id="KW-1185">Reference proteome</keyword>
<dbReference type="SUPFAM" id="SSF51338">
    <property type="entry name" value="Composite domain of metallo-dependent hydrolases"/>
    <property type="match status" value="1"/>
</dbReference>
<feature type="chain" id="PRO_5003713105" description="Amidohydrolase-related domain-containing protein" evidence="1">
    <location>
        <begin position="31"/>
        <end position="701"/>
    </location>
</feature>
<gene>
    <name evidence="3" type="ORF">WQQ_32690</name>
</gene>
<dbReference type="STRING" id="1172194.WQQ_32690"/>
<dbReference type="PATRIC" id="fig|1172194.4.peg.3168"/>
<dbReference type="Gene3D" id="3.40.50.10910">
    <property type="entry name" value="Amidohydrolase"/>
    <property type="match status" value="1"/>
</dbReference>
<dbReference type="PANTHER" id="PTHR43135:SF3">
    <property type="entry name" value="ALPHA-D-RIBOSE 1-METHYLPHOSPHONATE 5-TRIPHOSPHATE DIPHOSPHATASE"/>
    <property type="match status" value="1"/>
</dbReference>
<dbReference type="SUPFAM" id="SSF51556">
    <property type="entry name" value="Metallo-dependent hydrolases"/>
    <property type="match status" value="1"/>
</dbReference>
<comment type="caution">
    <text evidence="3">The sequence shown here is derived from an EMBL/GenBank/DDBJ whole genome shotgun (WGS) entry which is preliminary data.</text>
</comment>